<dbReference type="SFLD" id="SFLDG01212">
    <property type="entry name" value="Phytoene_synthase_like"/>
    <property type="match status" value="1"/>
</dbReference>
<protein>
    <submittedName>
        <fullName evidence="1">Phytoene/squalene synthetase</fullName>
    </submittedName>
</protein>
<comment type="caution">
    <text evidence="1">The sequence shown here is derived from an EMBL/GenBank/DDBJ whole genome shotgun (WGS) entry which is preliminary data.</text>
</comment>
<keyword evidence="2" id="KW-1185">Reference proteome</keyword>
<proteinExistence type="predicted"/>
<dbReference type="SFLD" id="SFLDS00005">
    <property type="entry name" value="Isoprenoid_Synthase_Type_I"/>
    <property type="match status" value="1"/>
</dbReference>
<sequence>MTSEPTGLSLYDHTSAQASAVVISAYSTSFALACRMLGPRVRNHVRAIYALVRVADEIVDGPGAEAGLSQEAQRDVLDQLEAETLAAIDRGFSSNLIVHAFARTARECGIGIEQIAPFFASMRTDITTDEHDDLSHDTYVYGSAEVVGLMCVYVFVNAGAVRPVAPATELITGARRLGAAFQDVNFMRDIEHDQSALGRNYLAITEPADRERALDRIDADLSAAAAVISLLPPDCRRAVSLAHDLFAELSQRLRKEGPPVRRVRIPDGRKATIAAQAWLRRGPRSVNS</sequence>
<dbReference type="InterPro" id="IPR002060">
    <property type="entry name" value="Squ/phyt_synthse"/>
</dbReference>
<dbReference type="Proteomes" id="UP000526083">
    <property type="component" value="Unassembled WGS sequence"/>
</dbReference>
<organism evidence="1 2">
    <name type="scientific">Microbacterium halimionae</name>
    <dbReference type="NCBI Taxonomy" id="1526413"/>
    <lineage>
        <taxon>Bacteria</taxon>
        <taxon>Bacillati</taxon>
        <taxon>Actinomycetota</taxon>
        <taxon>Actinomycetes</taxon>
        <taxon>Micrococcales</taxon>
        <taxon>Microbacteriaceae</taxon>
        <taxon>Microbacterium</taxon>
    </lineage>
</organism>
<dbReference type="Pfam" id="PF00494">
    <property type="entry name" value="SQS_PSY"/>
    <property type="match status" value="1"/>
</dbReference>
<reference evidence="1 2" key="1">
    <citation type="submission" date="2020-07" db="EMBL/GenBank/DDBJ databases">
        <title>Sequencing the genomes of 1000 actinobacteria strains.</title>
        <authorList>
            <person name="Klenk H.-P."/>
        </authorList>
    </citation>
    <scope>NUCLEOTIDE SEQUENCE [LARGE SCALE GENOMIC DNA]</scope>
    <source>
        <strain evidence="1 2">DSM 27576</strain>
    </source>
</reference>
<dbReference type="Gene3D" id="1.10.600.10">
    <property type="entry name" value="Farnesyl Diphosphate Synthase"/>
    <property type="match status" value="1"/>
</dbReference>
<accession>A0A7W3JQY5</accession>
<dbReference type="SUPFAM" id="SSF48576">
    <property type="entry name" value="Terpenoid synthases"/>
    <property type="match status" value="1"/>
</dbReference>
<dbReference type="InterPro" id="IPR008949">
    <property type="entry name" value="Isoprenoid_synthase_dom_sf"/>
</dbReference>
<name>A0A7W3JQY5_9MICO</name>
<dbReference type="EMBL" id="JACGWY010000006">
    <property type="protein sequence ID" value="MBA8817341.1"/>
    <property type="molecule type" value="Genomic_DNA"/>
</dbReference>
<dbReference type="PANTHER" id="PTHR31480">
    <property type="entry name" value="BIFUNCTIONAL LYCOPENE CYCLASE/PHYTOENE SYNTHASE"/>
    <property type="match status" value="1"/>
</dbReference>
<evidence type="ECO:0000313" key="1">
    <source>
        <dbReference type="EMBL" id="MBA8817341.1"/>
    </source>
</evidence>
<gene>
    <name evidence="1" type="ORF">FHX48_002440</name>
</gene>
<dbReference type="SFLD" id="SFLDG01018">
    <property type="entry name" value="Squalene/Phytoene_Synthase_Lik"/>
    <property type="match status" value="1"/>
</dbReference>
<dbReference type="RefSeq" id="WP_167049097.1">
    <property type="nucleotide sequence ID" value="NZ_JAAOZB010000002.1"/>
</dbReference>
<evidence type="ECO:0000313" key="2">
    <source>
        <dbReference type="Proteomes" id="UP000526083"/>
    </source>
</evidence>
<dbReference type="AlphaFoldDB" id="A0A7W3JQY5"/>
<dbReference type="InterPro" id="IPR044843">
    <property type="entry name" value="Trans_IPPS_bact-type"/>
</dbReference>
<dbReference type="GO" id="GO:0004311">
    <property type="term" value="F:geranylgeranyl diphosphate synthase activity"/>
    <property type="evidence" value="ECO:0007669"/>
    <property type="project" value="InterPro"/>
</dbReference>